<keyword evidence="5" id="KW-1185">Reference proteome</keyword>
<keyword evidence="1" id="KW-1133">Transmembrane helix</keyword>
<dbReference type="GO" id="GO:0016989">
    <property type="term" value="F:sigma factor antagonist activity"/>
    <property type="evidence" value="ECO:0007669"/>
    <property type="project" value="TreeGrafter"/>
</dbReference>
<sequence length="343" mass="39627">MEKENNKKVKVLDYIINLIHRYEKGTATKTERQALDTWEPSTETMDKDIPDPKILTELNKDIWYRLDKQYKLDEHGNKRNQSFIHHLWTAYRQYAAIIFILFITGSAAWFLHQDHVENIQTDKISYANDERQIWTTENMSQTKLTLADGTVVQMNEGSRMEILKYRFNKEEREVWLSGEAFFEVAKDVEKPFIIHTGDVKTIVRGTSFNVKAYDVLDENVITVRSGKVEVEKGGLSLGILTTNRELKYSKIDATSKIENTDWQDAAGWTEGRLVLNGIGAEELKLRLHQQFNVEVIIEGTALEGKYLQGTFGKGASLEEVMNTISVIYNIHYMIEKNRLIITP</sequence>
<dbReference type="Gene3D" id="3.55.50.30">
    <property type="match status" value="1"/>
</dbReference>
<feature type="domain" description="FecR protein" evidence="2">
    <location>
        <begin position="134"/>
        <end position="229"/>
    </location>
</feature>
<dbReference type="PIRSF" id="PIRSF018266">
    <property type="entry name" value="FecR"/>
    <property type="match status" value="1"/>
</dbReference>
<gene>
    <name evidence="4" type="ORF">GGR21_000688</name>
</gene>
<name>A0A840CHW7_9BACT</name>
<reference evidence="4 5" key="1">
    <citation type="submission" date="2020-08" db="EMBL/GenBank/DDBJ databases">
        <title>Genomic Encyclopedia of Type Strains, Phase IV (KMG-IV): sequencing the most valuable type-strain genomes for metagenomic binning, comparative biology and taxonomic classification.</title>
        <authorList>
            <person name="Goeker M."/>
        </authorList>
    </citation>
    <scope>NUCLEOTIDE SEQUENCE [LARGE SCALE GENOMIC DNA]</scope>
    <source>
        <strain evidence="4 5">DSM 104969</strain>
    </source>
</reference>
<feature type="domain" description="Protein FecR C-terminal" evidence="3">
    <location>
        <begin position="273"/>
        <end position="341"/>
    </location>
</feature>
<evidence type="ECO:0000256" key="1">
    <source>
        <dbReference type="SAM" id="Phobius"/>
    </source>
</evidence>
<proteinExistence type="predicted"/>
<dbReference type="RefSeq" id="WP_183305746.1">
    <property type="nucleotide sequence ID" value="NZ_JACIEP010000002.1"/>
</dbReference>
<evidence type="ECO:0000259" key="2">
    <source>
        <dbReference type="Pfam" id="PF04773"/>
    </source>
</evidence>
<evidence type="ECO:0000313" key="4">
    <source>
        <dbReference type="EMBL" id="MBB4034801.1"/>
    </source>
</evidence>
<keyword evidence="1" id="KW-0472">Membrane</keyword>
<dbReference type="PANTHER" id="PTHR30273:SF2">
    <property type="entry name" value="PROTEIN FECR"/>
    <property type="match status" value="1"/>
</dbReference>
<comment type="caution">
    <text evidence="4">The sequence shown here is derived from an EMBL/GenBank/DDBJ whole genome shotgun (WGS) entry which is preliminary data.</text>
</comment>
<dbReference type="EMBL" id="JACIEP010000002">
    <property type="protein sequence ID" value="MBB4034801.1"/>
    <property type="molecule type" value="Genomic_DNA"/>
</dbReference>
<dbReference type="InterPro" id="IPR006860">
    <property type="entry name" value="FecR"/>
</dbReference>
<protein>
    <submittedName>
        <fullName evidence="4">Ferric-dicitrate binding protein FerR (Iron transport regulator)</fullName>
    </submittedName>
</protein>
<dbReference type="Proteomes" id="UP000555103">
    <property type="component" value="Unassembled WGS sequence"/>
</dbReference>
<dbReference type="AlphaFoldDB" id="A0A840CHW7"/>
<dbReference type="PANTHER" id="PTHR30273">
    <property type="entry name" value="PERIPLASMIC SIGNAL SENSOR AND SIGMA FACTOR ACTIVATOR FECR-RELATED"/>
    <property type="match status" value="1"/>
</dbReference>
<accession>A0A840CHW7</accession>
<dbReference type="Pfam" id="PF16344">
    <property type="entry name" value="FecR_C"/>
    <property type="match status" value="1"/>
</dbReference>
<dbReference type="Pfam" id="PF04773">
    <property type="entry name" value="FecR"/>
    <property type="match status" value="1"/>
</dbReference>
<evidence type="ECO:0000259" key="3">
    <source>
        <dbReference type="Pfam" id="PF16344"/>
    </source>
</evidence>
<keyword evidence="1" id="KW-0812">Transmembrane</keyword>
<dbReference type="Gene3D" id="2.60.120.1440">
    <property type="match status" value="1"/>
</dbReference>
<evidence type="ECO:0000313" key="5">
    <source>
        <dbReference type="Proteomes" id="UP000555103"/>
    </source>
</evidence>
<organism evidence="4 5">
    <name type="scientific">Dysgonomonas hofstadii</name>
    <dbReference type="NCBI Taxonomy" id="637886"/>
    <lineage>
        <taxon>Bacteria</taxon>
        <taxon>Pseudomonadati</taxon>
        <taxon>Bacteroidota</taxon>
        <taxon>Bacteroidia</taxon>
        <taxon>Bacteroidales</taxon>
        <taxon>Dysgonomonadaceae</taxon>
        <taxon>Dysgonomonas</taxon>
    </lineage>
</organism>
<feature type="transmembrane region" description="Helical" evidence="1">
    <location>
        <begin position="94"/>
        <end position="111"/>
    </location>
</feature>
<dbReference type="InterPro" id="IPR012373">
    <property type="entry name" value="Ferrdict_sens_TM"/>
</dbReference>
<dbReference type="InterPro" id="IPR032508">
    <property type="entry name" value="FecR_C"/>
</dbReference>